<sequence>MSLLDLQTLETAEPAEAGENWESGLSLLLCDSLASVTLCV</sequence>
<dbReference type="Proteomes" id="UP001057702">
    <property type="component" value="Unassembled WGS sequence"/>
</dbReference>
<accession>A0ABT1PWU1</accession>
<dbReference type="NCBIfam" id="NF033212">
    <property type="entry name" value="SapB_AmfS_lanti"/>
    <property type="match status" value="1"/>
</dbReference>
<reference evidence="1" key="1">
    <citation type="submission" date="2022-06" db="EMBL/GenBank/DDBJ databases">
        <title>Draft genome sequence of Streptomyces sp. RB6PN25 isolated from peat swamp forest in Thailand.</title>
        <authorList>
            <person name="Duangmal K."/>
            <person name="Klaysubun C."/>
        </authorList>
    </citation>
    <scope>NUCLEOTIDE SEQUENCE</scope>
    <source>
        <strain evidence="1">RB6PN25</strain>
    </source>
</reference>
<dbReference type="RefSeq" id="WP_255921034.1">
    <property type="nucleotide sequence ID" value="NZ_JANFNG010000011.1"/>
</dbReference>
<organism evidence="1 2">
    <name type="scientific">Streptomyces humicola</name>
    <dbReference type="NCBI Taxonomy" id="2953240"/>
    <lineage>
        <taxon>Bacteria</taxon>
        <taxon>Bacillati</taxon>
        <taxon>Actinomycetota</taxon>
        <taxon>Actinomycetes</taxon>
        <taxon>Kitasatosporales</taxon>
        <taxon>Streptomycetaceae</taxon>
        <taxon>Streptomyces</taxon>
    </lineage>
</organism>
<dbReference type="Pfam" id="PF19402">
    <property type="entry name" value="RamS"/>
    <property type="match status" value="1"/>
</dbReference>
<name>A0ABT1PWU1_9ACTN</name>
<evidence type="ECO:0000313" key="1">
    <source>
        <dbReference type="EMBL" id="MCQ4082131.1"/>
    </source>
</evidence>
<keyword evidence="2" id="KW-1185">Reference proteome</keyword>
<dbReference type="InterPro" id="IPR045825">
    <property type="entry name" value="RamS"/>
</dbReference>
<protein>
    <submittedName>
        <fullName evidence="1">SapB/AmfS family lanthipeptide</fullName>
    </submittedName>
</protein>
<evidence type="ECO:0000313" key="2">
    <source>
        <dbReference type="Proteomes" id="UP001057702"/>
    </source>
</evidence>
<dbReference type="EMBL" id="JANFNG010000011">
    <property type="protein sequence ID" value="MCQ4082131.1"/>
    <property type="molecule type" value="Genomic_DNA"/>
</dbReference>
<proteinExistence type="predicted"/>
<comment type="caution">
    <text evidence="1">The sequence shown here is derived from an EMBL/GenBank/DDBJ whole genome shotgun (WGS) entry which is preliminary data.</text>
</comment>
<gene>
    <name evidence="1" type="ORF">NGB36_16320</name>
</gene>